<evidence type="ECO:0000313" key="3">
    <source>
        <dbReference type="Proteomes" id="UP001603857"/>
    </source>
</evidence>
<gene>
    <name evidence="2" type="ORF">Fmac_030243</name>
</gene>
<accession>A0ABD1LCL9</accession>
<evidence type="ECO:0000256" key="1">
    <source>
        <dbReference type="SAM" id="Phobius"/>
    </source>
</evidence>
<sequence length="174" mass="19742">MHCVTLKIGEVFLFWSARKSRIQSIVAVPNYFVSSKGTSFDKSTKTDLRLSVVVKTCIQWQKEYKVEGPRQHPVSASLYMFDEVNRTGIWKPTMCPHCHFGSLTVKTGWCFPCHQIVAAGNMLQVMGMVEVSLDANILGALPVSHKRQQHSWCMKTNLGALVFVLLLYTIIYSW</sequence>
<reference evidence="2 3" key="1">
    <citation type="submission" date="2024-08" db="EMBL/GenBank/DDBJ databases">
        <title>Insights into the chromosomal genome structure of Flemingia macrophylla.</title>
        <authorList>
            <person name="Ding Y."/>
            <person name="Zhao Y."/>
            <person name="Bi W."/>
            <person name="Wu M."/>
            <person name="Zhao G."/>
            <person name="Gong Y."/>
            <person name="Li W."/>
            <person name="Zhang P."/>
        </authorList>
    </citation>
    <scope>NUCLEOTIDE SEQUENCE [LARGE SCALE GENOMIC DNA]</scope>
    <source>
        <strain evidence="2">DYQJB</strain>
        <tissue evidence="2">Leaf</tissue>
    </source>
</reference>
<evidence type="ECO:0000313" key="2">
    <source>
        <dbReference type="EMBL" id="KAL2321274.1"/>
    </source>
</evidence>
<keyword evidence="1" id="KW-0472">Membrane</keyword>
<organism evidence="2 3">
    <name type="scientific">Flemingia macrophylla</name>
    <dbReference type="NCBI Taxonomy" id="520843"/>
    <lineage>
        <taxon>Eukaryota</taxon>
        <taxon>Viridiplantae</taxon>
        <taxon>Streptophyta</taxon>
        <taxon>Embryophyta</taxon>
        <taxon>Tracheophyta</taxon>
        <taxon>Spermatophyta</taxon>
        <taxon>Magnoliopsida</taxon>
        <taxon>eudicotyledons</taxon>
        <taxon>Gunneridae</taxon>
        <taxon>Pentapetalae</taxon>
        <taxon>rosids</taxon>
        <taxon>fabids</taxon>
        <taxon>Fabales</taxon>
        <taxon>Fabaceae</taxon>
        <taxon>Papilionoideae</taxon>
        <taxon>50 kb inversion clade</taxon>
        <taxon>NPAAA clade</taxon>
        <taxon>indigoferoid/millettioid clade</taxon>
        <taxon>Phaseoleae</taxon>
        <taxon>Flemingia</taxon>
    </lineage>
</organism>
<keyword evidence="1" id="KW-0812">Transmembrane</keyword>
<dbReference type="EMBL" id="JBGMDY010000010">
    <property type="protein sequence ID" value="KAL2321274.1"/>
    <property type="molecule type" value="Genomic_DNA"/>
</dbReference>
<protein>
    <submittedName>
        <fullName evidence="2">Uncharacterized protein</fullName>
    </submittedName>
</protein>
<name>A0ABD1LCL9_9FABA</name>
<feature type="transmembrane region" description="Helical" evidence="1">
    <location>
        <begin position="152"/>
        <end position="171"/>
    </location>
</feature>
<comment type="caution">
    <text evidence="2">The sequence shown here is derived from an EMBL/GenBank/DDBJ whole genome shotgun (WGS) entry which is preliminary data.</text>
</comment>
<proteinExistence type="predicted"/>
<keyword evidence="3" id="KW-1185">Reference proteome</keyword>
<dbReference type="AlphaFoldDB" id="A0ABD1LCL9"/>
<keyword evidence="1" id="KW-1133">Transmembrane helix</keyword>
<dbReference type="Proteomes" id="UP001603857">
    <property type="component" value="Unassembled WGS sequence"/>
</dbReference>